<reference evidence="7 8" key="1">
    <citation type="submission" date="2019-12" db="EMBL/GenBank/DDBJ databases">
        <authorList>
            <person name="Reyes-Prieto M."/>
        </authorList>
    </citation>
    <scope>NUCLEOTIDE SEQUENCE [LARGE SCALE GENOMIC DNA]</scope>
    <source>
        <strain evidence="7">HF14-78462</strain>
    </source>
</reference>
<evidence type="ECO:0000256" key="4">
    <source>
        <dbReference type="ARBA" id="ARBA00022989"/>
    </source>
</evidence>
<evidence type="ECO:0000256" key="6">
    <source>
        <dbReference type="SAM" id="Phobius"/>
    </source>
</evidence>
<dbReference type="InterPro" id="IPR001123">
    <property type="entry name" value="LeuE-type"/>
</dbReference>
<feature type="transmembrane region" description="Helical" evidence="6">
    <location>
        <begin position="113"/>
        <end position="134"/>
    </location>
</feature>
<feature type="transmembrane region" description="Helical" evidence="6">
    <location>
        <begin position="146"/>
        <end position="166"/>
    </location>
</feature>
<evidence type="ECO:0000256" key="2">
    <source>
        <dbReference type="ARBA" id="ARBA00022475"/>
    </source>
</evidence>
<name>A0A5S9NDU8_9HYPH</name>
<dbReference type="PANTHER" id="PTHR30086:SF20">
    <property type="entry name" value="ARGININE EXPORTER PROTEIN ARGO-RELATED"/>
    <property type="match status" value="1"/>
</dbReference>
<gene>
    <name evidence="7" type="primary">argO</name>
    <name evidence="7" type="ORF">STARVERO_00498</name>
</gene>
<feature type="transmembrane region" description="Helical" evidence="6">
    <location>
        <begin position="37"/>
        <end position="59"/>
    </location>
</feature>
<dbReference type="PANTHER" id="PTHR30086">
    <property type="entry name" value="ARGININE EXPORTER PROTEIN ARGO"/>
    <property type="match status" value="1"/>
</dbReference>
<evidence type="ECO:0000256" key="3">
    <source>
        <dbReference type="ARBA" id="ARBA00022692"/>
    </source>
</evidence>
<comment type="subcellular location">
    <subcellularLocation>
        <location evidence="1">Cell membrane</location>
        <topology evidence="1">Multi-pass membrane protein</topology>
    </subcellularLocation>
</comment>
<organism evidence="7 8">
    <name type="scientific">Starkeya nomas</name>
    <dbReference type="NCBI Taxonomy" id="2666134"/>
    <lineage>
        <taxon>Bacteria</taxon>
        <taxon>Pseudomonadati</taxon>
        <taxon>Pseudomonadota</taxon>
        <taxon>Alphaproteobacteria</taxon>
        <taxon>Hyphomicrobiales</taxon>
        <taxon>Xanthobacteraceae</taxon>
        <taxon>Starkeya</taxon>
    </lineage>
</organism>
<evidence type="ECO:0000313" key="8">
    <source>
        <dbReference type="Proteomes" id="UP000433050"/>
    </source>
</evidence>
<accession>A0A5S9NDU8</accession>
<proteinExistence type="predicted"/>
<dbReference type="RefSeq" id="WP_159597802.1">
    <property type="nucleotide sequence ID" value="NZ_CACSAS010000001.1"/>
</dbReference>
<evidence type="ECO:0000256" key="1">
    <source>
        <dbReference type="ARBA" id="ARBA00004651"/>
    </source>
</evidence>
<dbReference type="Pfam" id="PF01810">
    <property type="entry name" value="LysE"/>
    <property type="match status" value="1"/>
</dbReference>
<keyword evidence="8" id="KW-1185">Reference proteome</keyword>
<evidence type="ECO:0000313" key="7">
    <source>
        <dbReference type="EMBL" id="CAA0087527.1"/>
    </source>
</evidence>
<dbReference type="GO" id="GO:0005886">
    <property type="term" value="C:plasma membrane"/>
    <property type="evidence" value="ECO:0007669"/>
    <property type="project" value="UniProtKB-SubCell"/>
</dbReference>
<protein>
    <submittedName>
        <fullName evidence="7">Arginine exporter protein ArgO</fullName>
    </submittedName>
</protein>
<dbReference type="Proteomes" id="UP000433050">
    <property type="component" value="Unassembled WGS sequence"/>
</dbReference>
<keyword evidence="5 6" id="KW-0472">Membrane</keyword>
<keyword evidence="2" id="KW-1003">Cell membrane</keyword>
<evidence type="ECO:0000256" key="5">
    <source>
        <dbReference type="ARBA" id="ARBA00023136"/>
    </source>
</evidence>
<feature type="transmembrane region" description="Helical" evidence="6">
    <location>
        <begin position="178"/>
        <end position="199"/>
    </location>
</feature>
<feature type="transmembrane region" description="Helical" evidence="6">
    <location>
        <begin position="79"/>
        <end position="101"/>
    </location>
</feature>
<dbReference type="GO" id="GO:0015171">
    <property type="term" value="F:amino acid transmembrane transporter activity"/>
    <property type="evidence" value="ECO:0007669"/>
    <property type="project" value="TreeGrafter"/>
</dbReference>
<keyword evidence="4 6" id="KW-1133">Transmembrane helix</keyword>
<dbReference type="EMBL" id="CACSAS010000001">
    <property type="protein sequence ID" value="CAA0087527.1"/>
    <property type="molecule type" value="Genomic_DNA"/>
</dbReference>
<feature type="transmembrane region" description="Helical" evidence="6">
    <location>
        <begin position="6"/>
        <end position="28"/>
    </location>
</feature>
<keyword evidence="3 6" id="KW-0812">Transmembrane</keyword>
<dbReference type="AlphaFoldDB" id="A0A5S9NDU8"/>
<sequence length="202" mass="21761">MSFPVYVTGLLMGLSLIVAIGAQNAFVLRQGLRNEHVFAVCLTCALSDALLIVLGVTSFRQIAALLPWLDPAMRYAGAAFLIWYGARSLYSALFSSGTLAVGEAGASSFRRTLMMCLALTWLNPHVYLDTVVLLGTISTRFPGDEASFAAGAMTGSFLFFFSLGYGAIRLQPVFATPVAWRCLEGLIALTMWVIAFKLLTGV</sequence>